<sequence length="2349" mass="232044">MQTGFAYCPAACIAAVTAIGTASGAVLYWDTNDVTTGSGNAGGIWSLVDNNWSTDPNGELAATGFANGDEVNFSAGTDGTGDWTVTISGTVATNSVTFEEIGNKTITGGSIDITGGGVIDSSVLGLGVYDLSIQSTVTGTGGLTIAAHGDAASDNGGGNGAEFRLYGNNTFTGGLTITSGVVGWNSDNALGDPGNSILLDGGGLLWNQGSSTTLTRDIAVGAAGGTLRLYGGANEVDFSGALTGSTILRRTDGGNVILSGDGSAFTGTVRNGGGTMSVTSTDWAGTTFEAIGGTITFDNGSTLAVSALNVDNEIRVNNGTTLNLTSGSLSQAGGGGAFATATGAAGNLTSSTGTLTISNPIGGQDDYSLPFVDFDGGTPLSLVFDNGAGGSGVGQSRLNVASPYTGGTVINGGRVNAADVAAMGTGSITVNAGGQFWPTLADTYTNDISIAGIGWQEGAGYLGAIRFGNNVIAGDVTVDPSGSRVVGYNGTSGEISGSLLGSGDLEINIPGNATANGSIVLSGDASGYTGNLLVEGGFLTVGELGGGLTATNGTANLSGNVPGTFTLDGGIVNLDAGATVTSPVFSFDSVLNINVGASVAGDVTTDFNFPSDISLAGAVTGDVLIDDGNTLALNGGSAANLELGFDGSSAIALTLNSPLAITNNLVVNGTQEVLFNALPAPGVAATVLTYGGTATDATDADGVDNNFVVAPGSATFRSVTFTDTGSAITADLGAETGSWVGGDATNPTFWDSATTNWGTSDNLFYDGDSVVFDDTALSFAVAIQADVSPYSVVVNNSANAYSISGAGVGIVGSTGITKQGSADLTLGGSNLFTGPVDIQAGKVIAGSVDALGATSGVTIATGAQLDLAGNALGNATRAYDFTIEGDGGGNGAITNSGGGVASNAGIRDITLTGNASIGSTSGRFDIGLANGAPQPNGIITGNGFTLTKVGSGQVAFRGDASVSPIDVVIAGGTVWAENNDNAYGGATGTLTVQSGAVAGTYGNRTIATPVTLESGSVLHNQGGGTGVWTGGVDVTGPVQIGNANNNIVLTGALSGTGTITKGAGTLYLENADNSGFTGKWFLDANTLVAVDDLSFGAVPAAPTADSITMDNIRIQTGDRSGPGTLVLAANRGITVTDLAYFNPGNGGSFTVNGDIDGSGAGGAGDIIKDNNTGDLVFNGDIVTDGRLLAQGGTVTFNGDIDFTEAFRVQNGGTVNINSSNGVIAQGFDLGTGTTNVNLGGGVGGTLVIDDWELGQGGNQPHTSNLLAGDVLASTDVRIGHWGGSTSALNISGGSLSMPDTVTSPTNEGQANVFLGIDGEGDLSISGGTLNATSIVIDGRGTTAGTHTLSLTGGTLNVGKWGIRNGGANYAIEFGGGVVGTTSSSAEPGYDWSSDWSTNLPITFTGINGDTSFEAGAHTITLGGNLTGAGGLTVDSGTLALNGTSSYSGSTTVNTGSLVGTGTIGDATIAATGSIGAGTNGNASVVGAFSTGSLQVDGDVTLDLDASGFAAGDVIDVAGDLTFGAGSTISPRFFGAATPGATESYLLMTYTGTLTGAPTIDNQFFSDFRTPTTTLDFSTPGEVWIDVTFQNEDLFWSSTPANFDWDVNTSQNWDLFGTADETFFQGDAVEFDDTGSNASPINLVGTLTPGEVTVSADQDYTFSGSGAIGGTTDLFKSGLGTLTLLTDNTYTGPVNITEGQVVVGNGGTTGTLGGGGSISVSAGAGLTFDRSDAQTPGRAFIGGGEVIFDGGGSLTTVANNDVNFTVNSGTLFARGGNWSTSVAGGDTITVNAGGTLDTVTHSLGGLGGATRPAVINLNAGGTWYLNNEQYLPTTATNISGGSTAGPGEIRGGGTINHTGDVTSTLGARTSFIGAITFNVDDGVPATDLLVSGDMTGGSKPRKFGAGRMELTGASNTYSGGTDVEEGILAASSVDDAGGLGAIGTGYLGVNEGSTFEYTGTGAQATTRALWVDRGAGGVFDIVDGGATVTFNPSGGSRVAPIVKSGAGTMVLNGVVSGGATVTVSEGTMLLGSTNTYTGDTVVNTGATLSLGTSGSIETSTTVNVESGASLNVAGLLSPFNVGAGQTLTGDGSVTGNIGSAGAGVIAPGDSIGDLDVTGNVTIGSGTLLIDVDDTLTPKSDSLDVTGVLDLTNAVLSVNLTGVAGEAAYVIANYGSLVGTFASVPLGWTVDYTYGGGDQVAIVPAPANPYDAYEAANNIVGAGPDADSDNDTIPNGIEFVLGTISDPANPASNSLGDMPTVTVDATYLIFTYRRSDNAAGENPFAEYSSTLDALDWTTAEAGVDGVIIDEDDDFYPDAFGAGVDRVTVSIPRSLATGSSFFARLAVDIPTP</sequence>
<keyword evidence="1 2" id="KW-0732">Signal</keyword>
<keyword evidence="4" id="KW-1185">Reference proteome</keyword>
<gene>
    <name evidence="3" type="ORF">HAHE_32580</name>
</gene>
<accession>A0ABN6H6S2</accession>
<name>A0ABN6H6S2_9BACT</name>
<dbReference type="InterPro" id="IPR013425">
    <property type="entry name" value="Autotrns_rpt"/>
</dbReference>
<dbReference type="Pfam" id="PF12951">
    <property type="entry name" value="PATR"/>
    <property type="match status" value="7"/>
</dbReference>
<organism evidence="3 4">
    <name type="scientific">Haloferula helveola</name>
    <dbReference type="NCBI Taxonomy" id="490095"/>
    <lineage>
        <taxon>Bacteria</taxon>
        <taxon>Pseudomonadati</taxon>
        <taxon>Verrucomicrobiota</taxon>
        <taxon>Verrucomicrobiia</taxon>
        <taxon>Verrucomicrobiales</taxon>
        <taxon>Verrucomicrobiaceae</taxon>
        <taxon>Haloferula</taxon>
    </lineage>
</organism>
<evidence type="ECO:0000313" key="4">
    <source>
        <dbReference type="Proteomes" id="UP001374893"/>
    </source>
</evidence>
<feature type="chain" id="PRO_5046965283" description="Autotransporter domain-containing protein" evidence="2">
    <location>
        <begin position="25"/>
        <end position="2349"/>
    </location>
</feature>
<dbReference type="RefSeq" id="WP_338685904.1">
    <property type="nucleotide sequence ID" value="NZ_AP024702.1"/>
</dbReference>
<proteinExistence type="predicted"/>
<evidence type="ECO:0000256" key="2">
    <source>
        <dbReference type="SAM" id="SignalP"/>
    </source>
</evidence>
<feature type="signal peptide" evidence="2">
    <location>
        <begin position="1"/>
        <end position="24"/>
    </location>
</feature>
<evidence type="ECO:0008006" key="5">
    <source>
        <dbReference type="Google" id="ProtNLM"/>
    </source>
</evidence>
<dbReference type="SUPFAM" id="SSF51126">
    <property type="entry name" value="Pectin lyase-like"/>
    <property type="match status" value="2"/>
</dbReference>
<reference evidence="3 4" key="1">
    <citation type="submission" date="2021-06" db="EMBL/GenBank/DDBJ databases">
        <title>Complete genome of Haloferula helveola possessing various polysaccharide degrading enzymes.</title>
        <authorList>
            <person name="Takami H."/>
            <person name="Huang C."/>
            <person name="Hamasaki K."/>
        </authorList>
    </citation>
    <scope>NUCLEOTIDE SEQUENCE [LARGE SCALE GENOMIC DNA]</scope>
    <source>
        <strain evidence="3 4">CN-1</strain>
    </source>
</reference>
<dbReference type="InterPro" id="IPR011050">
    <property type="entry name" value="Pectin_lyase_fold/virulence"/>
</dbReference>
<dbReference type="NCBIfam" id="TIGR02601">
    <property type="entry name" value="autotrns_rpt"/>
    <property type="match status" value="3"/>
</dbReference>
<evidence type="ECO:0000313" key="3">
    <source>
        <dbReference type="EMBL" id="BCX49350.1"/>
    </source>
</evidence>
<dbReference type="Proteomes" id="UP001374893">
    <property type="component" value="Chromosome"/>
</dbReference>
<evidence type="ECO:0000256" key="1">
    <source>
        <dbReference type="ARBA" id="ARBA00022729"/>
    </source>
</evidence>
<dbReference type="EMBL" id="AP024702">
    <property type="protein sequence ID" value="BCX49350.1"/>
    <property type="molecule type" value="Genomic_DNA"/>
</dbReference>
<protein>
    <recommendedName>
        <fullName evidence="5">Autotransporter domain-containing protein</fullName>
    </recommendedName>
</protein>